<feature type="active site" description="Proton donor" evidence="2">
    <location>
        <position position="57"/>
    </location>
</feature>
<dbReference type="HOGENOM" id="CLU_023205_0_0_1"/>
<dbReference type="InterPro" id="IPR020471">
    <property type="entry name" value="AKR"/>
</dbReference>
<proteinExistence type="predicted"/>
<sequence length="309" mass="34982">MSEWLTKTLELNTGAPVPIVGLGVFASRDPVEQAKSTPWILTALQAGYRHIDTAWIYGTEKPVGDAIKASGIPREELFVTTKLPWNHTKRVQWSIDQSLKNAGLDYFDLYLMHWPHSVVFDENEPRPRNPDGQLKLDDSVDFTNTWAEMEKVLESGKVKAIGLSNFSIKTMERLLATAKIMPAMLQVEMHPYLAQNELLAYCKEKGITVTAYAPTGYSTVRDDPTVAEIARKYDATPTQVILSWHVARGVVVVPKSANLDRQKENYRLFALSEEDTKIIDGLDRNQRVCNKPDEFGNVWGWSMERLGWD</sequence>
<dbReference type="OrthoDB" id="416253at2759"/>
<dbReference type="GO" id="GO:0016616">
    <property type="term" value="F:oxidoreductase activity, acting on the CH-OH group of donors, NAD or NADP as acceptor"/>
    <property type="evidence" value="ECO:0007669"/>
    <property type="project" value="UniProtKB-ARBA"/>
</dbReference>
<evidence type="ECO:0000256" key="3">
    <source>
        <dbReference type="PIRSR" id="PIRSR000097-2"/>
    </source>
</evidence>
<dbReference type="InterPro" id="IPR023210">
    <property type="entry name" value="NADP_OxRdtase_dom"/>
</dbReference>
<evidence type="ECO:0000256" key="4">
    <source>
        <dbReference type="PIRSR" id="PIRSR000097-3"/>
    </source>
</evidence>
<dbReference type="Gene3D" id="3.20.20.100">
    <property type="entry name" value="NADP-dependent oxidoreductase domain"/>
    <property type="match status" value="1"/>
</dbReference>
<accession>A0A0C9W3S5</accession>
<name>A0A0C9W3S5_9AGAM</name>
<protein>
    <recommendedName>
        <fullName evidence="5">NADP-dependent oxidoreductase domain-containing protein</fullName>
    </recommendedName>
</protein>
<reference evidence="6 7" key="1">
    <citation type="submission" date="2014-04" db="EMBL/GenBank/DDBJ databases">
        <title>Evolutionary Origins and Diversification of the Mycorrhizal Mutualists.</title>
        <authorList>
            <consortium name="DOE Joint Genome Institute"/>
            <consortium name="Mycorrhizal Genomics Consortium"/>
            <person name="Kohler A."/>
            <person name="Kuo A."/>
            <person name="Nagy L.G."/>
            <person name="Floudas D."/>
            <person name="Copeland A."/>
            <person name="Barry K.W."/>
            <person name="Cichocki N."/>
            <person name="Veneault-Fourrey C."/>
            <person name="LaButti K."/>
            <person name="Lindquist E.A."/>
            <person name="Lipzen A."/>
            <person name="Lundell T."/>
            <person name="Morin E."/>
            <person name="Murat C."/>
            <person name="Riley R."/>
            <person name="Ohm R."/>
            <person name="Sun H."/>
            <person name="Tunlid A."/>
            <person name="Henrissat B."/>
            <person name="Grigoriev I.V."/>
            <person name="Hibbett D.S."/>
            <person name="Martin F."/>
        </authorList>
    </citation>
    <scope>NUCLEOTIDE SEQUENCE [LARGE SCALE GENOMIC DNA]</scope>
    <source>
        <strain evidence="6 7">MD-312</strain>
    </source>
</reference>
<dbReference type="PANTHER" id="PTHR11732">
    <property type="entry name" value="ALDO/KETO REDUCTASE"/>
    <property type="match status" value="1"/>
</dbReference>
<keyword evidence="1" id="KW-0560">Oxidoreductase</keyword>
<dbReference type="FunFam" id="3.20.20.100:FF:000002">
    <property type="entry name" value="2,5-diketo-D-gluconic acid reductase A"/>
    <property type="match status" value="1"/>
</dbReference>
<feature type="domain" description="NADP-dependent oxidoreductase" evidence="5">
    <location>
        <begin position="22"/>
        <end position="283"/>
    </location>
</feature>
<dbReference type="InterPro" id="IPR036812">
    <property type="entry name" value="NAD(P)_OxRdtase_dom_sf"/>
</dbReference>
<dbReference type="InterPro" id="IPR018170">
    <property type="entry name" value="Aldo/ket_reductase_CS"/>
</dbReference>
<keyword evidence="7" id="KW-1185">Reference proteome</keyword>
<dbReference type="AlphaFoldDB" id="A0A0C9W3S5"/>
<organism evidence="6 7">
    <name type="scientific">Hydnomerulius pinastri MD-312</name>
    <dbReference type="NCBI Taxonomy" id="994086"/>
    <lineage>
        <taxon>Eukaryota</taxon>
        <taxon>Fungi</taxon>
        <taxon>Dikarya</taxon>
        <taxon>Basidiomycota</taxon>
        <taxon>Agaricomycotina</taxon>
        <taxon>Agaricomycetes</taxon>
        <taxon>Agaricomycetidae</taxon>
        <taxon>Boletales</taxon>
        <taxon>Boletales incertae sedis</taxon>
        <taxon>Leucogyrophana</taxon>
    </lineage>
</organism>
<dbReference type="PROSITE" id="PS00798">
    <property type="entry name" value="ALDOKETO_REDUCTASE_1"/>
    <property type="match status" value="1"/>
</dbReference>
<evidence type="ECO:0000256" key="2">
    <source>
        <dbReference type="PIRSR" id="PIRSR000097-1"/>
    </source>
</evidence>
<dbReference type="PRINTS" id="PR00069">
    <property type="entry name" value="ALDKETRDTASE"/>
</dbReference>
<feature type="binding site" evidence="3">
    <location>
        <position position="113"/>
    </location>
    <ligand>
        <name>substrate</name>
    </ligand>
</feature>
<dbReference type="PIRSF" id="PIRSF000097">
    <property type="entry name" value="AKR"/>
    <property type="match status" value="1"/>
</dbReference>
<dbReference type="EMBL" id="KN839867">
    <property type="protein sequence ID" value="KIJ60933.1"/>
    <property type="molecule type" value="Genomic_DNA"/>
</dbReference>
<feature type="site" description="Lowers pKa of active site Tyr" evidence="4">
    <location>
        <position position="82"/>
    </location>
</feature>
<evidence type="ECO:0000256" key="1">
    <source>
        <dbReference type="ARBA" id="ARBA00023002"/>
    </source>
</evidence>
<evidence type="ECO:0000313" key="7">
    <source>
        <dbReference type="Proteomes" id="UP000053820"/>
    </source>
</evidence>
<dbReference type="SUPFAM" id="SSF51430">
    <property type="entry name" value="NAD(P)-linked oxidoreductase"/>
    <property type="match status" value="1"/>
</dbReference>
<gene>
    <name evidence="6" type="ORF">HYDPIDRAFT_116626</name>
</gene>
<dbReference type="Proteomes" id="UP000053820">
    <property type="component" value="Unassembled WGS sequence"/>
</dbReference>
<evidence type="ECO:0000313" key="6">
    <source>
        <dbReference type="EMBL" id="KIJ60933.1"/>
    </source>
</evidence>
<dbReference type="Pfam" id="PF00248">
    <property type="entry name" value="Aldo_ket_red"/>
    <property type="match status" value="1"/>
</dbReference>
<evidence type="ECO:0000259" key="5">
    <source>
        <dbReference type="Pfam" id="PF00248"/>
    </source>
</evidence>
<dbReference type="PROSITE" id="PS00062">
    <property type="entry name" value="ALDOKETO_REDUCTASE_2"/>
    <property type="match status" value="1"/>
</dbReference>